<evidence type="ECO:0000313" key="1">
    <source>
        <dbReference type="EMBL" id="MBB4290607.1"/>
    </source>
</evidence>
<accession>A0AAE2SWE6</accession>
<protein>
    <submittedName>
        <fullName evidence="1">Chromosome segregation ATPase</fullName>
    </submittedName>
</protein>
<dbReference type="EMBL" id="JACIGO010000002">
    <property type="protein sequence ID" value="MBB4290607.1"/>
    <property type="molecule type" value="Genomic_DNA"/>
</dbReference>
<dbReference type="Proteomes" id="UP000538507">
    <property type="component" value="Unassembled WGS sequence"/>
</dbReference>
<evidence type="ECO:0000313" key="2">
    <source>
        <dbReference type="Proteomes" id="UP000538507"/>
    </source>
</evidence>
<comment type="caution">
    <text evidence="1">The sequence shown here is derived from an EMBL/GenBank/DDBJ whole genome shotgun (WGS) entry which is preliminary data.</text>
</comment>
<dbReference type="AlphaFoldDB" id="A0AAE2SWE6"/>
<name>A0AAE2SWE6_RHILE</name>
<dbReference type="RefSeq" id="WP_183607520.1">
    <property type="nucleotide sequence ID" value="NZ_JACHAZ010000001.1"/>
</dbReference>
<gene>
    <name evidence="1" type="ORF">GGE16_002647</name>
</gene>
<reference evidence="1 2" key="1">
    <citation type="submission" date="2020-08" db="EMBL/GenBank/DDBJ databases">
        <title>Genomic Encyclopedia of Type Strains, Phase IV (KMG-V): Genome sequencing to study the core and pangenomes of soil and plant-associated prokaryotes.</title>
        <authorList>
            <person name="Whitman W."/>
        </authorList>
    </citation>
    <scope>NUCLEOTIDE SEQUENCE [LARGE SCALE GENOMIC DNA]</scope>
    <source>
        <strain evidence="1 2">SEMIA 415</strain>
    </source>
</reference>
<organism evidence="1 2">
    <name type="scientific">Rhizobium leguminosarum</name>
    <dbReference type="NCBI Taxonomy" id="384"/>
    <lineage>
        <taxon>Bacteria</taxon>
        <taxon>Pseudomonadati</taxon>
        <taxon>Pseudomonadota</taxon>
        <taxon>Alphaproteobacteria</taxon>
        <taxon>Hyphomicrobiales</taxon>
        <taxon>Rhizobiaceae</taxon>
        <taxon>Rhizobium/Agrobacterium group</taxon>
        <taxon>Rhizobium</taxon>
    </lineage>
</organism>
<proteinExistence type="predicted"/>
<sequence>MKTDKFRVPALSDLDPVYKDFETRRGILLDKQTANTREQRSVEEKLATRPPAQYSQKVAELLGESSSGGETEHGLAEKLKTLRAEAVDIEKALSVINQRLEEQRIQANKLVVDACRKEYGRRVAALVHALQGVAGARADYDELRFQFEDLDIRWSSLGPMSLGFLGEANDGHVHRVTKEAKDLGYV</sequence>